<keyword evidence="2" id="KW-0964">Secreted</keyword>
<dbReference type="InterPro" id="IPR009030">
    <property type="entry name" value="Growth_fac_rcpt_cys_sf"/>
</dbReference>
<dbReference type="CDD" id="cd00033">
    <property type="entry name" value="CCP"/>
    <property type="match status" value="1"/>
</dbReference>
<evidence type="ECO:0000256" key="1">
    <source>
        <dbReference type="ARBA" id="ARBA00004613"/>
    </source>
</evidence>
<dbReference type="Gene3D" id="2.10.25.10">
    <property type="entry name" value="Laminin"/>
    <property type="match status" value="5"/>
</dbReference>
<dbReference type="InterPro" id="IPR000436">
    <property type="entry name" value="Sushi_SCR_CCP_dom"/>
</dbReference>
<dbReference type="SMART" id="SM00179">
    <property type="entry name" value="EGF_CA"/>
    <property type="match status" value="4"/>
</dbReference>
<evidence type="ECO:0000313" key="13">
    <source>
        <dbReference type="Proteomes" id="UP000019118"/>
    </source>
</evidence>
<feature type="compositionally biased region" description="Low complexity" evidence="9">
    <location>
        <begin position="50"/>
        <end position="60"/>
    </location>
</feature>
<feature type="compositionally biased region" description="Basic residues" evidence="9">
    <location>
        <begin position="102"/>
        <end position="116"/>
    </location>
</feature>
<keyword evidence="13" id="KW-1185">Reference proteome</keyword>
<dbReference type="SMART" id="SM00181">
    <property type="entry name" value="EGF"/>
    <property type="match status" value="4"/>
</dbReference>
<dbReference type="AlphaFoldDB" id="A0AAR5QJD4"/>
<organism evidence="12 13">
    <name type="scientific">Dendroctonus ponderosae</name>
    <name type="common">Mountain pine beetle</name>
    <dbReference type="NCBI Taxonomy" id="77166"/>
    <lineage>
        <taxon>Eukaryota</taxon>
        <taxon>Metazoa</taxon>
        <taxon>Ecdysozoa</taxon>
        <taxon>Arthropoda</taxon>
        <taxon>Hexapoda</taxon>
        <taxon>Insecta</taxon>
        <taxon>Pterygota</taxon>
        <taxon>Neoptera</taxon>
        <taxon>Endopterygota</taxon>
        <taxon>Coleoptera</taxon>
        <taxon>Polyphaga</taxon>
        <taxon>Cucujiformia</taxon>
        <taxon>Curculionidae</taxon>
        <taxon>Scolytinae</taxon>
        <taxon>Dendroctonus</taxon>
    </lineage>
</organism>
<keyword evidence="3 8" id="KW-0245">EGF-like domain</keyword>
<evidence type="ECO:0000259" key="11">
    <source>
        <dbReference type="PROSITE" id="PS50026"/>
    </source>
</evidence>
<dbReference type="CDD" id="cd00054">
    <property type="entry name" value="EGF_CA"/>
    <property type="match status" value="1"/>
</dbReference>
<dbReference type="EnsemblMetazoa" id="XM_019917785.1">
    <property type="protein sequence ID" value="XP_019773344.1"/>
    <property type="gene ID" value="LOC109546711"/>
</dbReference>
<evidence type="ECO:0000256" key="10">
    <source>
        <dbReference type="SAM" id="SignalP"/>
    </source>
</evidence>
<dbReference type="GO" id="GO:0005509">
    <property type="term" value="F:calcium ion binding"/>
    <property type="evidence" value="ECO:0007669"/>
    <property type="project" value="InterPro"/>
</dbReference>
<dbReference type="Proteomes" id="UP000019118">
    <property type="component" value="Unassembled WGS sequence"/>
</dbReference>
<keyword evidence="5" id="KW-0677">Repeat</keyword>
<evidence type="ECO:0000313" key="12">
    <source>
        <dbReference type="EnsemblMetazoa" id="XP_019773344.1"/>
    </source>
</evidence>
<comment type="caution">
    <text evidence="8">Lacks conserved residue(s) required for the propagation of feature annotation.</text>
</comment>
<proteinExistence type="predicted"/>
<dbReference type="InterPro" id="IPR018097">
    <property type="entry name" value="EGF_Ca-bd_CS"/>
</dbReference>
<dbReference type="InterPro" id="IPR049883">
    <property type="entry name" value="NOTCH1_EGF-like"/>
</dbReference>
<evidence type="ECO:0000256" key="9">
    <source>
        <dbReference type="SAM" id="MobiDB-lite"/>
    </source>
</evidence>
<dbReference type="FunFam" id="2.10.25.10:FF:000119">
    <property type="entry name" value="vitamin K-dependent protein S"/>
    <property type="match status" value="1"/>
</dbReference>
<evidence type="ECO:0000256" key="3">
    <source>
        <dbReference type="ARBA" id="ARBA00022536"/>
    </source>
</evidence>
<protein>
    <recommendedName>
        <fullName evidence="11">EGF-like domain-containing protein</fullName>
    </recommendedName>
</protein>
<evidence type="ECO:0000256" key="7">
    <source>
        <dbReference type="ARBA" id="ARBA00023180"/>
    </source>
</evidence>
<feature type="compositionally biased region" description="Polar residues" evidence="9">
    <location>
        <begin position="82"/>
        <end position="92"/>
    </location>
</feature>
<dbReference type="Pfam" id="PF07645">
    <property type="entry name" value="EGF_CA"/>
    <property type="match status" value="2"/>
</dbReference>
<name>A0AAR5QJD4_DENPD</name>
<feature type="region of interest" description="Disordered" evidence="9">
    <location>
        <begin position="50"/>
        <end position="163"/>
    </location>
</feature>
<reference evidence="13" key="1">
    <citation type="journal article" date="2013" name="Genome Biol.">
        <title>Draft genome of the mountain pine beetle, Dendroctonus ponderosae Hopkins, a major forest pest.</title>
        <authorList>
            <person name="Keeling C.I."/>
            <person name="Yuen M.M."/>
            <person name="Liao N.Y."/>
            <person name="Docking T.R."/>
            <person name="Chan S.K."/>
            <person name="Taylor G.A."/>
            <person name="Palmquist D.L."/>
            <person name="Jackman S.D."/>
            <person name="Nguyen A."/>
            <person name="Li M."/>
            <person name="Henderson H."/>
            <person name="Janes J.K."/>
            <person name="Zhao Y."/>
            <person name="Pandoh P."/>
            <person name="Moore R."/>
            <person name="Sperling F.A."/>
            <person name="Huber D.P."/>
            <person name="Birol I."/>
            <person name="Jones S.J."/>
            <person name="Bohlmann J."/>
        </authorList>
    </citation>
    <scope>NUCLEOTIDE SEQUENCE</scope>
</reference>
<dbReference type="PROSITE" id="PS50026">
    <property type="entry name" value="EGF_3"/>
    <property type="match status" value="1"/>
</dbReference>
<evidence type="ECO:0000256" key="8">
    <source>
        <dbReference type="PROSITE-ProRule" id="PRU00076"/>
    </source>
</evidence>
<evidence type="ECO:0000256" key="6">
    <source>
        <dbReference type="ARBA" id="ARBA00023157"/>
    </source>
</evidence>
<reference evidence="12" key="2">
    <citation type="submission" date="2024-08" db="UniProtKB">
        <authorList>
            <consortium name="EnsemblMetazoa"/>
        </authorList>
    </citation>
    <scope>IDENTIFICATION</scope>
</reference>
<dbReference type="KEGG" id="dpa:109546711"/>
<feature type="domain" description="EGF-like" evidence="11">
    <location>
        <begin position="286"/>
        <end position="326"/>
    </location>
</feature>
<feature type="compositionally biased region" description="Basic residues" evidence="9">
    <location>
        <begin position="61"/>
        <end position="76"/>
    </location>
</feature>
<dbReference type="FunFam" id="2.10.25.10:FF:000240">
    <property type="entry name" value="Vitamin K-dependent protein S"/>
    <property type="match status" value="1"/>
</dbReference>
<keyword evidence="4 10" id="KW-0732">Signal</keyword>
<comment type="subcellular location">
    <subcellularLocation>
        <location evidence="1">Secreted</location>
    </subcellularLocation>
</comment>
<dbReference type="PANTHER" id="PTHR47333">
    <property type="entry name" value="VON WILLEBRAND FACTOR C AND EGF DOMAIN-CONTAINING PROTEIN"/>
    <property type="match status" value="1"/>
</dbReference>
<dbReference type="Pfam" id="PF14670">
    <property type="entry name" value="FXa_inhibition"/>
    <property type="match status" value="2"/>
</dbReference>
<dbReference type="PROSITE" id="PS00010">
    <property type="entry name" value="ASX_HYDROXYL"/>
    <property type="match status" value="1"/>
</dbReference>
<keyword evidence="6" id="KW-1015">Disulfide bond</keyword>
<dbReference type="InterPro" id="IPR000742">
    <property type="entry name" value="EGF"/>
</dbReference>
<sequence length="453" mass="50095">MGFMWRSILFGFVLLLYLISEGACSQVVEYSDETALKAAEAHKASTTTVSISTVTPSSTTRTRKLRKRTRRRKRIRLSSSSVAPTYSQSTASPVAPHEEKIKRRQRRLKKRRRGSSKVRNSANDSRSAIQTRNLFQPITPKESSPKISGTPSAFAPRKETTTRCSKNNGGCAHTCRPTGSRKCGCLKGFSLSGDGHNCLDINECLLDNGKCEMNCTNTVGSYRCKCPNGLRLNRDQKSCDDINECLLRNGHGPCQDTCINSHGAYKCSCDRLNGTKLGNDGQSCIDLDECAQGNGGCSHICINTFGRFFCSCPEGMELSSDSQTCQDINECETEHMKIKCPNGCMNTQGSFRCLNISDLQNDESYQYVVCPPLFPPENGYFKCSRKHALKTHTKSGRRQIKNSLGTKCFLVCPEGFKRQGQGFRLNCGYGGQWMGKMDAECIALEAPIQNRSA</sequence>
<feature type="signal peptide" evidence="10">
    <location>
        <begin position="1"/>
        <end position="24"/>
    </location>
</feature>
<dbReference type="PROSITE" id="PS01187">
    <property type="entry name" value="EGF_CA"/>
    <property type="match status" value="2"/>
</dbReference>
<dbReference type="InterPro" id="IPR001881">
    <property type="entry name" value="EGF-like_Ca-bd_dom"/>
</dbReference>
<dbReference type="PANTHER" id="PTHR47333:SF4">
    <property type="entry name" value="EGF-LIKE DOMAIN-CONTAINING PROTEIN"/>
    <property type="match status" value="1"/>
</dbReference>
<dbReference type="Pfam" id="PF12662">
    <property type="entry name" value="cEGF"/>
    <property type="match status" value="1"/>
</dbReference>
<accession>A0AAR5QJD4</accession>
<dbReference type="SUPFAM" id="SSF57184">
    <property type="entry name" value="Growth factor receptor domain"/>
    <property type="match status" value="2"/>
</dbReference>
<dbReference type="SUPFAM" id="SSF57196">
    <property type="entry name" value="EGF/Laminin"/>
    <property type="match status" value="1"/>
</dbReference>
<dbReference type="GO" id="GO:0005576">
    <property type="term" value="C:extracellular region"/>
    <property type="evidence" value="ECO:0007669"/>
    <property type="project" value="UniProtKB-SubCell"/>
</dbReference>
<evidence type="ECO:0000256" key="4">
    <source>
        <dbReference type="ARBA" id="ARBA00022729"/>
    </source>
</evidence>
<evidence type="ECO:0000256" key="2">
    <source>
        <dbReference type="ARBA" id="ARBA00022525"/>
    </source>
</evidence>
<dbReference type="InterPro" id="IPR000152">
    <property type="entry name" value="EGF-type_Asp/Asn_hydroxyl_site"/>
</dbReference>
<feature type="chain" id="PRO_5043501809" description="EGF-like domain-containing protein" evidence="10">
    <location>
        <begin position="25"/>
        <end position="453"/>
    </location>
</feature>
<feature type="compositionally biased region" description="Polar residues" evidence="9">
    <location>
        <begin position="122"/>
        <end position="151"/>
    </location>
</feature>
<dbReference type="InterPro" id="IPR026823">
    <property type="entry name" value="cEGF"/>
</dbReference>
<keyword evidence="7" id="KW-0325">Glycoprotein</keyword>
<dbReference type="GeneID" id="109546711"/>
<dbReference type="InterPro" id="IPR052080">
    <property type="entry name" value="vWF_C/EGF_Fibrillin"/>
</dbReference>
<evidence type="ECO:0000256" key="5">
    <source>
        <dbReference type="ARBA" id="ARBA00022737"/>
    </source>
</evidence>